<proteinExistence type="predicted"/>
<accession>A0A2P2J7K3</accession>
<organism evidence="1">
    <name type="scientific">Rhizophora mucronata</name>
    <name type="common">Asiatic mangrove</name>
    <dbReference type="NCBI Taxonomy" id="61149"/>
    <lineage>
        <taxon>Eukaryota</taxon>
        <taxon>Viridiplantae</taxon>
        <taxon>Streptophyta</taxon>
        <taxon>Embryophyta</taxon>
        <taxon>Tracheophyta</taxon>
        <taxon>Spermatophyta</taxon>
        <taxon>Magnoliopsida</taxon>
        <taxon>eudicotyledons</taxon>
        <taxon>Gunneridae</taxon>
        <taxon>Pentapetalae</taxon>
        <taxon>rosids</taxon>
        <taxon>fabids</taxon>
        <taxon>Malpighiales</taxon>
        <taxon>Rhizophoraceae</taxon>
        <taxon>Rhizophora</taxon>
    </lineage>
</organism>
<sequence>MCFKADPRVTLLSWHGKMVRFRPVELERPKPLTTAVSDPKN</sequence>
<dbReference type="AlphaFoldDB" id="A0A2P2J7K3"/>
<protein>
    <submittedName>
        <fullName evidence="1">Transcription factor PIF3 isoform X6</fullName>
    </submittedName>
</protein>
<reference evidence="1" key="1">
    <citation type="submission" date="2018-02" db="EMBL/GenBank/DDBJ databases">
        <title>Rhizophora mucronata_Transcriptome.</title>
        <authorList>
            <person name="Meera S.P."/>
            <person name="Sreeshan A."/>
            <person name="Augustine A."/>
        </authorList>
    </citation>
    <scope>NUCLEOTIDE SEQUENCE</scope>
    <source>
        <tissue evidence="1">Leaf</tissue>
    </source>
</reference>
<name>A0A2P2J7K3_RHIMU</name>
<dbReference type="EMBL" id="GGEC01008982">
    <property type="protein sequence ID" value="MBW89465.1"/>
    <property type="molecule type" value="Transcribed_RNA"/>
</dbReference>
<evidence type="ECO:0000313" key="1">
    <source>
        <dbReference type="EMBL" id="MBW89465.1"/>
    </source>
</evidence>